<sequence length="180" mass="19549">MEFIDLPDAEAWASWLERGEAAEAWLRIGKARSLAGRLRIGPALETALCFGWIDGQRKALDEDSFLQRFTPRRKGSAWSLRNRETVERLAAEGRMRPAGLAEVEAARADGRWDAAYAGQRDAETPAELAAALAAYPAAAAAFAALGRSERYTLALPVLKARTAEARERAAARLAGRLAKG</sequence>
<organism evidence="1 2">
    <name type="scientific">Glycomyces paridis</name>
    <dbReference type="NCBI Taxonomy" id="2126555"/>
    <lineage>
        <taxon>Bacteria</taxon>
        <taxon>Bacillati</taxon>
        <taxon>Actinomycetota</taxon>
        <taxon>Actinomycetes</taxon>
        <taxon>Glycomycetales</taxon>
        <taxon>Glycomycetaceae</taxon>
        <taxon>Glycomyces</taxon>
    </lineage>
</organism>
<dbReference type="Proteomes" id="UP000305792">
    <property type="component" value="Unassembled WGS sequence"/>
</dbReference>
<accession>A0A4S8P8I7</accession>
<evidence type="ECO:0000313" key="2">
    <source>
        <dbReference type="Proteomes" id="UP000305792"/>
    </source>
</evidence>
<reference evidence="1 2" key="1">
    <citation type="journal article" date="2018" name="Int. J. Syst. Evol. Microbiol.">
        <title>Glycomyces paridis sp. nov., isolated from the medicinal plant Paris polyphylla.</title>
        <authorList>
            <person name="Fang X.M."/>
            <person name="Bai J.L."/>
            <person name="Su J."/>
            <person name="Zhao L.L."/>
            <person name="Liu H.Y."/>
            <person name="Ma B.P."/>
            <person name="Zhang Y.Q."/>
            <person name="Yu L.Y."/>
        </authorList>
    </citation>
    <scope>NUCLEOTIDE SEQUENCE [LARGE SCALE GENOMIC DNA]</scope>
    <source>
        <strain evidence="1 2">CPCC 204357</strain>
    </source>
</reference>
<proteinExistence type="predicted"/>
<gene>
    <name evidence="1" type="ORF">E9998_18405</name>
</gene>
<name>A0A4S8P8I7_9ACTN</name>
<keyword evidence="2" id="KW-1185">Reference proteome</keyword>
<dbReference type="AlphaFoldDB" id="A0A4S8P8I7"/>
<comment type="caution">
    <text evidence="1">The sequence shown here is derived from an EMBL/GenBank/DDBJ whole genome shotgun (WGS) entry which is preliminary data.</text>
</comment>
<dbReference type="Pfam" id="PF13376">
    <property type="entry name" value="OmdA"/>
    <property type="match status" value="1"/>
</dbReference>
<dbReference type="EMBL" id="STGX01000014">
    <property type="protein sequence ID" value="THV26528.1"/>
    <property type="molecule type" value="Genomic_DNA"/>
</dbReference>
<dbReference type="RefSeq" id="WP_136531157.1">
    <property type="nucleotide sequence ID" value="NZ_STGX01000014.1"/>
</dbReference>
<evidence type="ECO:0000313" key="1">
    <source>
        <dbReference type="EMBL" id="THV26528.1"/>
    </source>
</evidence>
<dbReference type="OrthoDB" id="9796999at2"/>
<protein>
    <submittedName>
        <fullName evidence="1">OmdA domain containing protein</fullName>
    </submittedName>
</protein>